<reference evidence="2" key="1">
    <citation type="submission" date="2021-01" db="EMBL/GenBank/DDBJ databases">
        <title>Whole genome shotgun sequence of Dactylosporangium siamense NBRC 106093.</title>
        <authorList>
            <person name="Komaki H."/>
            <person name="Tamura T."/>
        </authorList>
    </citation>
    <scope>NUCLEOTIDE SEQUENCE</scope>
    <source>
        <strain evidence="2">NBRC 106093</strain>
    </source>
</reference>
<gene>
    <name evidence="2" type="ORF">Dsi01nite_061600</name>
</gene>
<accession>A0A919PQ70</accession>
<dbReference type="EMBL" id="BONQ01000096">
    <property type="protein sequence ID" value="GIG48119.1"/>
    <property type="molecule type" value="Genomic_DNA"/>
</dbReference>
<name>A0A919PQ70_9ACTN</name>
<evidence type="ECO:0000256" key="1">
    <source>
        <dbReference type="SAM" id="Phobius"/>
    </source>
</evidence>
<dbReference type="Proteomes" id="UP000660611">
    <property type="component" value="Unassembled WGS sequence"/>
</dbReference>
<proteinExistence type="predicted"/>
<dbReference type="RefSeq" id="WP_203849835.1">
    <property type="nucleotide sequence ID" value="NZ_BAAAVW010000022.1"/>
</dbReference>
<dbReference type="AlphaFoldDB" id="A0A919PQ70"/>
<comment type="caution">
    <text evidence="2">The sequence shown here is derived from an EMBL/GenBank/DDBJ whole genome shotgun (WGS) entry which is preliminary data.</text>
</comment>
<keyword evidence="3" id="KW-1185">Reference proteome</keyword>
<evidence type="ECO:0000313" key="2">
    <source>
        <dbReference type="EMBL" id="GIG48119.1"/>
    </source>
</evidence>
<protein>
    <submittedName>
        <fullName evidence="2">Uncharacterized protein</fullName>
    </submittedName>
</protein>
<sequence length="73" mass="7587">MRNINAAIGLLAGTVLGLLCGIPLGRHLERAGLAWWAAKLSLRTTWDAAVQAAGWLAVAVLILGAVAVLVWTA</sequence>
<keyword evidence="1" id="KW-0472">Membrane</keyword>
<keyword evidence="1" id="KW-0812">Transmembrane</keyword>
<evidence type="ECO:0000313" key="3">
    <source>
        <dbReference type="Proteomes" id="UP000660611"/>
    </source>
</evidence>
<organism evidence="2 3">
    <name type="scientific">Dactylosporangium siamense</name>
    <dbReference type="NCBI Taxonomy" id="685454"/>
    <lineage>
        <taxon>Bacteria</taxon>
        <taxon>Bacillati</taxon>
        <taxon>Actinomycetota</taxon>
        <taxon>Actinomycetes</taxon>
        <taxon>Micromonosporales</taxon>
        <taxon>Micromonosporaceae</taxon>
        <taxon>Dactylosporangium</taxon>
    </lineage>
</organism>
<keyword evidence="1" id="KW-1133">Transmembrane helix</keyword>
<feature type="transmembrane region" description="Helical" evidence="1">
    <location>
        <begin position="52"/>
        <end position="71"/>
    </location>
</feature>